<organism evidence="1 2">
    <name type="scientific">Persea americana</name>
    <name type="common">Avocado</name>
    <dbReference type="NCBI Taxonomy" id="3435"/>
    <lineage>
        <taxon>Eukaryota</taxon>
        <taxon>Viridiplantae</taxon>
        <taxon>Streptophyta</taxon>
        <taxon>Embryophyta</taxon>
        <taxon>Tracheophyta</taxon>
        <taxon>Spermatophyta</taxon>
        <taxon>Magnoliopsida</taxon>
        <taxon>Magnoliidae</taxon>
        <taxon>Laurales</taxon>
        <taxon>Lauraceae</taxon>
        <taxon>Persea</taxon>
    </lineage>
</organism>
<name>A0ACC2L0L7_PERAE</name>
<gene>
    <name evidence="1" type="ORF">MRB53_020105</name>
</gene>
<dbReference type="Proteomes" id="UP001234297">
    <property type="component" value="Chromosome 6"/>
</dbReference>
<accession>A0ACC2L0L7</accession>
<proteinExistence type="predicted"/>
<evidence type="ECO:0000313" key="1">
    <source>
        <dbReference type="EMBL" id="KAJ8626798.1"/>
    </source>
</evidence>
<keyword evidence="2" id="KW-1185">Reference proteome</keyword>
<reference evidence="1 2" key="1">
    <citation type="journal article" date="2022" name="Hortic Res">
        <title>A haplotype resolved chromosomal level avocado genome allows analysis of novel avocado genes.</title>
        <authorList>
            <person name="Nath O."/>
            <person name="Fletcher S.J."/>
            <person name="Hayward A."/>
            <person name="Shaw L.M."/>
            <person name="Masouleh A.K."/>
            <person name="Furtado A."/>
            <person name="Henry R.J."/>
            <person name="Mitter N."/>
        </authorList>
    </citation>
    <scope>NUCLEOTIDE SEQUENCE [LARGE SCALE GENOMIC DNA]</scope>
    <source>
        <strain evidence="2">cv. Hass</strain>
    </source>
</reference>
<sequence>MSHRGHTWVRQILLVTASSLRTTRFRTRIFSFLFLPLLRTKFENQESPSSLSFFGKQQQQSSGFVVSLDRLSTPPVTGKTMPYCLLLPPRPRKLRRRPAKVRAAAASLSSPSLFSFSGHCTKLEQR</sequence>
<comment type="caution">
    <text evidence="1">The sequence shown here is derived from an EMBL/GenBank/DDBJ whole genome shotgun (WGS) entry which is preliminary data.</text>
</comment>
<evidence type="ECO:0000313" key="2">
    <source>
        <dbReference type="Proteomes" id="UP001234297"/>
    </source>
</evidence>
<protein>
    <submittedName>
        <fullName evidence="1">Uncharacterized protein</fullName>
    </submittedName>
</protein>
<dbReference type="EMBL" id="CM056814">
    <property type="protein sequence ID" value="KAJ8626798.1"/>
    <property type="molecule type" value="Genomic_DNA"/>
</dbReference>